<dbReference type="AlphaFoldDB" id="A0A9J6C4S5"/>
<evidence type="ECO:0000256" key="3">
    <source>
        <dbReference type="ARBA" id="ARBA00023128"/>
    </source>
</evidence>
<dbReference type="GO" id="GO:0046872">
    <property type="term" value="F:metal ion binding"/>
    <property type="evidence" value="ECO:0007669"/>
    <property type="project" value="InterPro"/>
</dbReference>
<dbReference type="Gene3D" id="3.30.830.10">
    <property type="entry name" value="Metalloenzyme, LuxS/M16 peptidase-like"/>
    <property type="match status" value="2"/>
</dbReference>
<dbReference type="EMBL" id="JADBJN010000002">
    <property type="protein sequence ID" value="KAG5677180.1"/>
    <property type="molecule type" value="Genomic_DNA"/>
</dbReference>
<keyword evidence="7" id="KW-1185">Reference proteome</keyword>
<dbReference type="Proteomes" id="UP001107558">
    <property type="component" value="Chromosome 2"/>
</dbReference>
<sequence length="444" mass="47301">MASSTAISKVPLFRTLAARGYASQPAVAAAIKTREIQTTTLPNKLIVTSTETGTPISRVSITFRAGARNETYENQGVSHYMRIAAGLTTKHATTFGITRNVQQVGGNLFVTSDREATTYVIEVTRDHLETALQFLEKTATGQVFKPWEIEDSTNRVKVDLANIPDHIRAIELLHRAAYRTGLGNSIFCQKHKVGKISSETLQNFYQTNFTANNASVSGINIDHNTLTGFAQNLQLPTGEGKINQSNYHGGVDLRLEKGGRNAAVAVATSGGSWSSIQEGVAFMVLQQVAGVTPNVKYGNSAGVISKSIQSAAPNTAVCALNAGYTDSGLFGFVVNGPAKESGAAVEAGIKSLKSATITDDDIARGKAQLKSLISFNYESDPNLLIELGLQSMIFKGVLSLKDALSAVDAIQASDVKNVARKLSNKVSIGAVGYLEHVPYAADFN</sequence>
<evidence type="ECO:0000259" key="5">
    <source>
        <dbReference type="Pfam" id="PF05193"/>
    </source>
</evidence>
<evidence type="ECO:0000256" key="2">
    <source>
        <dbReference type="ARBA" id="ARBA00022946"/>
    </source>
</evidence>
<gene>
    <name evidence="6" type="ORF">PVAND_006961</name>
</gene>
<comment type="caution">
    <text evidence="6">The sequence shown here is derived from an EMBL/GenBank/DDBJ whole genome shotgun (WGS) entry which is preliminary data.</text>
</comment>
<dbReference type="FunFam" id="3.30.830.10:FF:000021">
    <property type="entry name" value="Cytochrome b-c1 complex subunit 2"/>
    <property type="match status" value="1"/>
</dbReference>
<protein>
    <recommendedName>
        <fullName evidence="8">Cytochrome b-c1 complex subunit 2, mitochondrial</fullName>
    </recommendedName>
</protein>
<dbReference type="GO" id="GO:0016020">
    <property type="term" value="C:membrane"/>
    <property type="evidence" value="ECO:0007669"/>
    <property type="project" value="UniProtKB-ARBA"/>
</dbReference>
<feature type="domain" description="Peptidase M16 C-terminal" evidence="5">
    <location>
        <begin position="195"/>
        <end position="369"/>
    </location>
</feature>
<comment type="subcellular location">
    <subcellularLocation>
        <location evidence="1">Mitochondrion</location>
    </subcellularLocation>
</comment>
<accession>A0A9J6C4S5</accession>
<name>A0A9J6C4S5_POLVA</name>
<dbReference type="InterPro" id="IPR050361">
    <property type="entry name" value="MPP/UQCRC_Complex"/>
</dbReference>
<reference evidence="6" key="1">
    <citation type="submission" date="2021-03" db="EMBL/GenBank/DDBJ databases">
        <title>Chromosome level genome of the anhydrobiotic midge Polypedilum vanderplanki.</title>
        <authorList>
            <person name="Yoshida Y."/>
            <person name="Kikawada T."/>
            <person name="Gusev O."/>
        </authorList>
    </citation>
    <scope>NUCLEOTIDE SEQUENCE</scope>
    <source>
        <strain evidence="6">NIAS01</strain>
        <tissue evidence="6">Whole body or cell culture</tissue>
    </source>
</reference>
<dbReference type="InterPro" id="IPR011765">
    <property type="entry name" value="Pept_M16_N"/>
</dbReference>
<evidence type="ECO:0008006" key="8">
    <source>
        <dbReference type="Google" id="ProtNLM"/>
    </source>
</evidence>
<evidence type="ECO:0000259" key="4">
    <source>
        <dbReference type="Pfam" id="PF00675"/>
    </source>
</evidence>
<dbReference type="PANTHER" id="PTHR11851">
    <property type="entry name" value="METALLOPROTEASE"/>
    <property type="match status" value="1"/>
</dbReference>
<keyword evidence="3" id="KW-0496">Mitochondrion</keyword>
<dbReference type="SUPFAM" id="SSF63411">
    <property type="entry name" value="LuxS/MPP-like metallohydrolase"/>
    <property type="match status" value="2"/>
</dbReference>
<dbReference type="PANTHER" id="PTHR11851:SF226">
    <property type="entry name" value="CYTOCHROME B-C1 COMPLEX SUBUNIT 2, MITOCHONDRIAL"/>
    <property type="match status" value="1"/>
</dbReference>
<evidence type="ECO:0000313" key="6">
    <source>
        <dbReference type="EMBL" id="KAG5677180.1"/>
    </source>
</evidence>
<dbReference type="InterPro" id="IPR007863">
    <property type="entry name" value="Peptidase_M16_C"/>
</dbReference>
<evidence type="ECO:0000256" key="1">
    <source>
        <dbReference type="ARBA" id="ARBA00004173"/>
    </source>
</evidence>
<organism evidence="6 7">
    <name type="scientific">Polypedilum vanderplanki</name>
    <name type="common">Sleeping chironomid midge</name>
    <dbReference type="NCBI Taxonomy" id="319348"/>
    <lineage>
        <taxon>Eukaryota</taxon>
        <taxon>Metazoa</taxon>
        <taxon>Ecdysozoa</taxon>
        <taxon>Arthropoda</taxon>
        <taxon>Hexapoda</taxon>
        <taxon>Insecta</taxon>
        <taxon>Pterygota</taxon>
        <taxon>Neoptera</taxon>
        <taxon>Endopterygota</taxon>
        <taxon>Diptera</taxon>
        <taxon>Nematocera</taxon>
        <taxon>Chironomoidea</taxon>
        <taxon>Chironomidae</taxon>
        <taxon>Chironominae</taxon>
        <taxon>Polypedilum</taxon>
        <taxon>Polypedilum</taxon>
    </lineage>
</organism>
<feature type="domain" description="Peptidase M16 N-terminal" evidence="4">
    <location>
        <begin position="46"/>
        <end position="189"/>
    </location>
</feature>
<dbReference type="Pfam" id="PF05193">
    <property type="entry name" value="Peptidase_M16_C"/>
    <property type="match status" value="1"/>
</dbReference>
<keyword evidence="2" id="KW-0809">Transit peptide</keyword>
<proteinExistence type="predicted"/>
<dbReference type="Pfam" id="PF00675">
    <property type="entry name" value="Peptidase_M16"/>
    <property type="match status" value="1"/>
</dbReference>
<dbReference type="FunFam" id="3.30.830.10:FF:000039">
    <property type="entry name" value="Ubiquinol-cytochrome c reductase core subunit 2"/>
    <property type="match status" value="1"/>
</dbReference>
<evidence type="ECO:0000313" key="7">
    <source>
        <dbReference type="Proteomes" id="UP001107558"/>
    </source>
</evidence>
<dbReference type="InterPro" id="IPR011249">
    <property type="entry name" value="Metalloenz_LuxS/M16"/>
</dbReference>
<dbReference type="OrthoDB" id="6369905at2759"/>
<dbReference type="GO" id="GO:0005739">
    <property type="term" value="C:mitochondrion"/>
    <property type="evidence" value="ECO:0007669"/>
    <property type="project" value="UniProtKB-SubCell"/>
</dbReference>